<dbReference type="Proteomes" id="UP000440304">
    <property type="component" value="Unassembled WGS sequence"/>
</dbReference>
<protein>
    <recommendedName>
        <fullName evidence="8">Type VI secretion protein</fullName>
    </recommendedName>
</protein>
<evidence type="ECO:0000256" key="5">
    <source>
        <dbReference type="SAM" id="SignalP"/>
    </source>
</evidence>
<dbReference type="InterPro" id="IPR007039">
    <property type="entry name" value="TrbC/VirB2"/>
</dbReference>
<dbReference type="AlphaFoldDB" id="A0A6N8TGY2"/>
<feature type="chain" id="PRO_5026993508" description="Type VI secretion protein" evidence="5">
    <location>
        <begin position="35"/>
        <end position="107"/>
    </location>
</feature>
<keyword evidence="2 4" id="KW-0812">Transmembrane</keyword>
<evidence type="ECO:0000313" key="7">
    <source>
        <dbReference type="Proteomes" id="UP000440304"/>
    </source>
</evidence>
<dbReference type="RefSeq" id="WP_160787224.1">
    <property type="nucleotide sequence ID" value="NZ_CP086613.1"/>
</dbReference>
<feature type="transmembrane region" description="Helical" evidence="4">
    <location>
        <begin position="80"/>
        <end position="98"/>
    </location>
</feature>
<gene>
    <name evidence="6" type="ORF">GR156_16345</name>
</gene>
<name>A0A6N8TGY2_SHIZO</name>
<dbReference type="OrthoDB" id="8084762at2"/>
<feature type="signal peptide" evidence="5">
    <location>
        <begin position="1"/>
        <end position="34"/>
    </location>
</feature>
<evidence type="ECO:0000256" key="4">
    <source>
        <dbReference type="SAM" id="Phobius"/>
    </source>
</evidence>
<proteinExistence type="predicted"/>
<evidence type="ECO:0000256" key="2">
    <source>
        <dbReference type="ARBA" id="ARBA00022692"/>
    </source>
</evidence>
<evidence type="ECO:0000256" key="3">
    <source>
        <dbReference type="ARBA" id="ARBA00022989"/>
    </source>
</evidence>
<organism evidence="6 7">
    <name type="scientific">Shinella zoogloeoides</name>
    <name type="common">Crabtreella saccharophila</name>
    <dbReference type="NCBI Taxonomy" id="352475"/>
    <lineage>
        <taxon>Bacteria</taxon>
        <taxon>Pseudomonadati</taxon>
        <taxon>Pseudomonadota</taxon>
        <taxon>Alphaproteobacteria</taxon>
        <taxon>Hyphomicrobiales</taxon>
        <taxon>Rhizobiaceae</taxon>
        <taxon>Shinella</taxon>
    </lineage>
</organism>
<evidence type="ECO:0000313" key="6">
    <source>
        <dbReference type="EMBL" id="MXO01891.1"/>
    </source>
</evidence>
<comment type="subcellular location">
    <subcellularLocation>
        <location evidence="1">Membrane</location>
        <topology evidence="1">Multi-pass membrane protein</topology>
    </subcellularLocation>
</comment>
<dbReference type="EMBL" id="WUML01000015">
    <property type="protein sequence ID" value="MXO01891.1"/>
    <property type="molecule type" value="Genomic_DNA"/>
</dbReference>
<dbReference type="GO" id="GO:0016020">
    <property type="term" value="C:membrane"/>
    <property type="evidence" value="ECO:0007669"/>
    <property type="project" value="UniProtKB-SubCell"/>
</dbReference>
<keyword evidence="3 4" id="KW-1133">Transmembrane helix</keyword>
<reference evidence="6 7" key="1">
    <citation type="submission" date="2019-12" db="EMBL/GenBank/DDBJ databases">
        <title>Shinella granuli gen. nov., sp. nov., and proposal of the reclassification of Zoogloea ramigera ATCC 19623 as Shinella zoogloeoides sp. nov.</title>
        <authorList>
            <person name="Gao J."/>
        </authorList>
    </citation>
    <scope>NUCLEOTIDE SEQUENCE [LARGE SCALE GENOMIC DNA]</scope>
    <source>
        <strain evidence="6 7">DSM 287</strain>
    </source>
</reference>
<evidence type="ECO:0008006" key="8">
    <source>
        <dbReference type="Google" id="ProtNLM"/>
    </source>
</evidence>
<comment type="caution">
    <text evidence="6">The sequence shown here is derived from an EMBL/GenBank/DDBJ whole genome shotgun (WGS) entry which is preliminary data.</text>
</comment>
<accession>A0A6N8TGY2</accession>
<dbReference type="Pfam" id="PF04956">
    <property type="entry name" value="TrbC"/>
    <property type="match status" value="1"/>
</dbReference>
<evidence type="ECO:0000256" key="1">
    <source>
        <dbReference type="ARBA" id="ARBA00004141"/>
    </source>
</evidence>
<sequence>MNIFPIRPRSGGKTALSLAVLATSLALIPEFAHAQSATPIESVLDWGVTVLQGNVARSCMIIAVCAMGFLFLTGRMAWQWAFSIIIGIAIIFGAGELVDAMRSSAGM</sequence>
<keyword evidence="4" id="KW-0472">Membrane</keyword>
<keyword evidence="5" id="KW-0732">Signal</keyword>